<name>A0ABP9ZYW5_9GAMM</name>
<protein>
    <submittedName>
        <fullName evidence="2">Uncharacterized protein</fullName>
    </submittedName>
</protein>
<dbReference type="EMBL" id="BAABWH010000003">
    <property type="protein sequence ID" value="GAA6145309.1"/>
    <property type="molecule type" value="Genomic_DNA"/>
</dbReference>
<gene>
    <name evidence="2" type="ORF">NBRC116585_14270</name>
</gene>
<keyword evidence="1" id="KW-0472">Membrane</keyword>
<sequence length="105" mass="11272">MLVASDANWAMSMQAFNRGQPGLGLLLGGGFALWSFWVLGTWLGIYFGNAVSDPKNLGLDMVMGCFLLAMAVGGGKTYACWSSGPSQPSHRCWRTGTYRKTATSL</sequence>
<organism evidence="2 3">
    <name type="scientific">Thalassolituus maritimus</name>
    <dbReference type="NCBI Taxonomy" id="484498"/>
    <lineage>
        <taxon>Bacteria</taxon>
        <taxon>Pseudomonadati</taxon>
        <taxon>Pseudomonadota</taxon>
        <taxon>Gammaproteobacteria</taxon>
        <taxon>Oceanospirillales</taxon>
        <taxon>Oceanospirillaceae</taxon>
        <taxon>Thalassolituus</taxon>
    </lineage>
</organism>
<feature type="transmembrane region" description="Helical" evidence="1">
    <location>
        <begin position="57"/>
        <end position="81"/>
    </location>
</feature>
<keyword evidence="1" id="KW-1133">Transmembrane helix</keyword>
<dbReference type="Proteomes" id="UP001481413">
    <property type="component" value="Unassembled WGS sequence"/>
</dbReference>
<keyword evidence="3" id="KW-1185">Reference proteome</keyword>
<evidence type="ECO:0000313" key="2">
    <source>
        <dbReference type="EMBL" id="GAA6145309.1"/>
    </source>
</evidence>
<feature type="transmembrane region" description="Helical" evidence="1">
    <location>
        <begin position="21"/>
        <end position="45"/>
    </location>
</feature>
<comment type="caution">
    <text evidence="2">The sequence shown here is derived from an EMBL/GenBank/DDBJ whole genome shotgun (WGS) entry which is preliminary data.</text>
</comment>
<dbReference type="RefSeq" id="WP_353294243.1">
    <property type="nucleotide sequence ID" value="NZ_BAABWH010000003.1"/>
</dbReference>
<keyword evidence="1" id="KW-0812">Transmembrane</keyword>
<evidence type="ECO:0000256" key="1">
    <source>
        <dbReference type="SAM" id="Phobius"/>
    </source>
</evidence>
<evidence type="ECO:0000313" key="3">
    <source>
        <dbReference type="Proteomes" id="UP001481413"/>
    </source>
</evidence>
<proteinExistence type="predicted"/>
<accession>A0ABP9ZYW5</accession>
<reference evidence="2 3" key="1">
    <citation type="submission" date="2024-04" db="EMBL/GenBank/DDBJ databases">
        <title>Draft genome sequence of Thalassolituus maritimus NBRC 116585.</title>
        <authorList>
            <person name="Miyakawa T."/>
            <person name="Kusuya Y."/>
            <person name="Miura T."/>
        </authorList>
    </citation>
    <scope>NUCLEOTIDE SEQUENCE [LARGE SCALE GENOMIC DNA]</scope>
    <source>
        <strain evidence="2 3">5NW40-0001</strain>
    </source>
</reference>